<name>A0ACB6Z239_THEGA</name>
<accession>A0ACB6Z239</accession>
<dbReference type="Proteomes" id="UP000886501">
    <property type="component" value="Unassembled WGS sequence"/>
</dbReference>
<sequence length="70" mass="7568">MFDPFPAVSIFCRPLRPSIVMAIGLCAHSGGSRGVDALRSCWESHSSPLCIFSKAVHRKISLSSKGTTVY</sequence>
<evidence type="ECO:0000313" key="1">
    <source>
        <dbReference type="EMBL" id="KAF9643574.1"/>
    </source>
</evidence>
<gene>
    <name evidence="1" type="ORF">BDM02DRAFT_1411836</name>
</gene>
<proteinExistence type="predicted"/>
<organism evidence="1 2">
    <name type="scientific">Thelephora ganbajun</name>
    <name type="common">Ganba fungus</name>
    <dbReference type="NCBI Taxonomy" id="370292"/>
    <lineage>
        <taxon>Eukaryota</taxon>
        <taxon>Fungi</taxon>
        <taxon>Dikarya</taxon>
        <taxon>Basidiomycota</taxon>
        <taxon>Agaricomycotina</taxon>
        <taxon>Agaricomycetes</taxon>
        <taxon>Thelephorales</taxon>
        <taxon>Thelephoraceae</taxon>
        <taxon>Thelephora</taxon>
    </lineage>
</organism>
<evidence type="ECO:0000313" key="2">
    <source>
        <dbReference type="Proteomes" id="UP000886501"/>
    </source>
</evidence>
<keyword evidence="2" id="KW-1185">Reference proteome</keyword>
<comment type="caution">
    <text evidence="1">The sequence shown here is derived from an EMBL/GenBank/DDBJ whole genome shotgun (WGS) entry which is preliminary data.</text>
</comment>
<dbReference type="EMBL" id="MU118206">
    <property type="protein sequence ID" value="KAF9643574.1"/>
    <property type="molecule type" value="Genomic_DNA"/>
</dbReference>
<reference evidence="1" key="2">
    <citation type="journal article" date="2020" name="Nat. Commun.">
        <title>Large-scale genome sequencing of mycorrhizal fungi provides insights into the early evolution of symbiotic traits.</title>
        <authorList>
            <person name="Miyauchi S."/>
            <person name="Kiss E."/>
            <person name="Kuo A."/>
            <person name="Drula E."/>
            <person name="Kohler A."/>
            <person name="Sanchez-Garcia M."/>
            <person name="Morin E."/>
            <person name="Andreopoulos B."/>
            <person name="Barry K.W."/>
            <person name="Bonito G."/>
            <person name="Buee M."/>
            <person name="Carver A."/>
            <person name="Chen C."/>
            <person name="Cichocki N."/>
            <person name="Clum A."/>
            <person name="Culley D."/>
            <person name="Crous P.W."/>
            <person name="Fauchery L."/>
            <person name="Girlanda M."/>
            <person name="Hayes R.D."/>
            <person name="Keri Z."/>
            <person name="LaButti K."/>
            <person name="Lipzen A."/>
            <person name="Lombard V."/>
            <person name="Magnuson J."/>
            <person name="Maillard F."/>
            <person name="Murat C."/>
            <person name="Nolan M."/>
            <person name="Ohm R.A."/>
            <person name="Pangilinan J."/>
            <person name="Pereira M.F."/>
            <person name="Perotto S."/>
            <person name="Peter M."/>
            <person name="Pfister S."/>
            <person name="Riley R."/>
            <person name="Sitrit Y."/>
            <person name="Stielow J.B."/>
            <person name="Szollosi G."/>
            <person name="Zifcakova L."/>
            <person name="Stursova M."/>
            <person name="Spatafora J.W."/>
            <person name="Tedersoo L."/>
            <person name="Vaario L.M."/>
            <person name="Yamada A."/>
            <person name="Yan M."/>
            <person name="Wang P."/>
            <person name="Xu J."/>
            <person name="Bruns T."/>
            <person name="Baldrian P."/>
            <person name="Vilgalys R."/>
            <person name="Dunand C."/>
            <person name="Henrissat B."/>
            <person name="Grigoriev I.V."/>
            <person name="Hibbett D."/>
            <person name="Nagy L.G."/>
            <person name="Martin F.M."/>
        </authorList>
    </citation>
    <scope>NUCLEOTIDE SEQUENCE</scope>
    <source>
        <strain evidence="1">P2</strain>
    </source>
</reference>
<reference evidence="1" key="1">
    <citation type="submission" date="2019-10" db="EMBL/GenBank/DDBJ databases">
        <authorList>
            <consortium name="DOE Joint Genome Institute"/>
            <person name="Kuo A."/>
            <person name="Miyauchi S."/>
            <person name="Kiss E."/>
            <person name="Drula E."/>
            <person name="Kohler A."/>
            <person name="Sanchez-Garcia M."/>
            <person name="Andreopoulos B."/>
            <person name="Barry K.W."/>
            <person name="Bonito G."/>
            <person name="Buee M."/>
            <person name="Carver A."/>
            <person name="Chen C."/>
            <person name="Cichocki N."/>
            <person name="Clum A."/>
            <person name="Culley D."/>
            <person name="Crous P.W."/>
            <person name="Fauchery L."/>
            <person name="Girlanda M."/>
            <person name="Hayes R."/>
            <person name="Keri Z."/>
            <person name="Labutti K."/>
            <person name="Lipzen A."/>
            <person name="Lombard V."/>
            <person name="Magnuson J."/>
            <person name="Maillard F."/>
            <person name="Morin E."/>
            <person name="Murat C."/>
            <person name="Nolan M."/>
            <person name="Ohm R."/>
            <person name="Pangilinan J."/>
            <person name="Pereira M."/>
            <person name="Perotto S."/>
            <person name="Peter M."/>
            <person name="Riley R."/>
            <person name="Sitrit Y."/>
            <person name="Stielow B."/>
            <person name="Szollosi G."/>
            <person name="Zifcakova L."/>
            <person name="Stursova M."/>
            <person name="Spatafora J.W."/>
            <person name="Tedersoo L."/>
            <person name="Vaario L.-M."/>
            <person name="Yamada A."/>
            <person name="Yan M."/>
            <person name="Wang P."/>
            <person name="Xu J."/>
            <person name="Bruns T."/>
            <person name="Baldrian P."/>
            <person name="Vilgalys R."/>
            <person name="Henrissat B."/>
            <person name="Grigoriev I.V."/>
            <person name="Hibbett D."/>
            <person name="Nagy L.G."/>
            <person name="Martin F.M."/>
        </authorList>
    </citation>
    <scope>NUCLEOTIDE SEQUENCE</scope>
    <source>
        <strain evidence="1">P2</strain>
    </source>
</reference>
<protein>
    <submittedName>
        <fullName evidence="1">Uncharacterized protein</fullName>
    </submittedName>
</protein>